<dbReference type="OrthoDB" id="960254at2"/>
<evidence type="ECO:0000313" key="2">
    <source>
        <dbReference type="EMBL" id="TPD61791.1"/>
    </source>
</evidence>
<dbReference type="NCBIfam" id="NF047765">
    <property type="entry name" value="LIC_13387_fam"/>
    <property type="match status" value="1"/>
</dbReference>
<keyword evidence="3" id="KW-1185">Reference proteome</keyword>
<proteinExistence type="predicted"/>
<accession>A0A501PQ15</accession>
<evidence type="ECO:0000256" key="1">
    <source>
        <dbReference type="SAM" id="Phobius"/>
    </source>
</evidence>
<evidence type="ECO:0000313" key="3">
    <source>
        <dbReference type="Proteomes" id="UP000319148"/>
    </source>
</evidence>
<dbReference type="InterPro" id="IPR058068">
    <property type="entry name" value="LIC_13387-like"/>
</dbReference>
<feature type="transmembrane region" description="Helical" evidence="1">
    <location>
        <begin position="5"/>
        <end position="26"/>
    </location>
</feature>
<protein>
    <submittedName>
        <fullName evidence="2">Uncharacterized protein</fullName>
    </submittedName>
</protein>
<gene>
    <name evidence="2" type="ORF">FIV46_06170</name>
</gene>
<name>A0A501PQ15_9PROT</name>
<organism evidence="2 3">
    <name type="scientific">Emcibacter nanhaiensis</name>
    <dbReference type="NCBI Taxonomy" id="1505037"/>
    <lineage>
        <taxon>Bacteria</taxon>
        <taxon>Pseudomonadati</taxon>
        <taxon>Pseudomonadota</taxon>
        <taxon>Alphaproteobacteria</taxon>
        <taxon>Emcibacterales</taxon>
        <taxon>Emcibacteraceae</taxon>
        <taxon>Emcibacter</taxon>
    </lineage>
</organism>
<comment type="caution">
    <text evidence="2">The sequence shown here is derived from an EMBL/GenBank/DDBJ whole genome shotgun (WGS) entry which is preliminary data.</text>
</comment>
<keyword evidence="1" id="KW-0812">Transmembrane</keyword>
<reference evidence="3" key="1">
    <citation type="submission" date="2019-06" db="EMBL/GenBank/DDBJ databases">
        <title>The complete genome of Emcibacter congregatus ZYLT.</title>
        <authorList>
            <person name="Zhao Z."/>
        </authorList>
    </citation>
    <scope>NUCLEOTIDE SEQUENCE [LARGE SCALE GENOMIC DNA]</scope>
    <source>
        <strain evidence="3">MCCC 1A06723</strain>
    </source>
</reference>
<feature type="transmembrane region" description="Helical" evidence="1">
    <location>
        <begin position="89"/>
        <end position="107"/>
    </location>
</feature>
<keyword evidence="1" id="KW-0472">Membrane</keyword>
<dbReference type="EMBL" id="VFIY01000005">
    <property type="protein sequence ID" value="TPD61791.1"/>
    <property type="molecule type" value="Genomic_DNA"/>
</dbReference>
<feature type="transmembrane region" description="Helical" evidence="1">
    <location>
        <begin position="113"/>
        <end position="134"/>
    </location>
</feature>
<dbReference type="AlphaFoldDB" id="A0A501PQ15"/>
<sequence length="136" mass="15294">MDQILIIIGAAILGLLGVVHLVYTFFTPRFEPYDPAAIEAMQGSTLRLTRETTVWKAWIGFNASHSFGPMLFAAIYIPLALWHMELIRGSLWFSNLPLLLGLGYLVLARCYWFRIPFVGILLSCLCFAAAAVMIHF</sequence>
<feature type="transmembrane region" description="Helical" evidence="1">
    <location>
        <begin position="57"/>
        <end position="77"/>
    </location>
</feature>
<dbReference type="RefSeq" id="WP_139939519.1">
    <property type="nucleotide sequence ID" value="NZ_JBHSYP010000003.1"/>
</dbReference>
<dbReference type="Proteomes" id="UP000319148">
    <property type="component" value="Unassembled WGS sequence"/>
</dbReference>
<keyword evidence="1" id="KW-1133">Transmembrane helix</keyword>